<dbReference type="InterPro" id="IPR001938">
    <property type="entry name" value="Thaumatin"/>
</dbReference>
<dbReference type="PROSITE" id="PS00316">
    <property type="entry name" value="THAUMATIN_1"/>
    <property type="match status" value="1"/>
</dbReference>
<dbReference type="AlphaFoldDB" id="A0AAD8R540"/>
<protein>
    <recommendedName>
        <fullName evidence="4">DUF8039 domain-containing protein</fullName>
    </recommendedName>
</protein>
<dbReference type="Proteomes" id="UP001231189">
    <property type="component" value="Unassembled WGS sequence"/>
</dbReference>
<dbReference type="Pfam" id="PF00314">
    <property type="entry name" value="Thaumatin"/>
    <property type="match status" value="1"/>
</dbReference>
<feature type="domain" description="DUF8039" evidence="4">
    <location>
        <begin position="6"/>
        <end position="97"/>
    </location>
</feature>
<dbReference type="CDD" id="cd09218">
    <property type="entry name" value="TLP-PA"/>
    <property type="match status" value="1"/>
</dbReference>
<organism evidence="5 6">
    <name type="scientific">Lolium multiflorum</name>
    <name type="common">Italian ryegrass</name>
    <name type="synonym">Lolium perenne subsp. multiflorum</name>
    <dbReference type="NCBI Taxonomy" id="4521"/>
    <lineage>
        <taxon>Eukaryota</taxon>
        <taxon>Viridiplantae</taxon>
        <taxon>Streptophyta</taxon>
        <taxon>Embryophyta</taxon>
        <taxon>Tracheophyta</taxon>
        <taxon>Spermatophyta</taxon>
        <taxon>Magnoliopsida</taxon>
        <taxon>Liliopsida</taxon>
        <taxon>Poales</taxon>
        <taxon>Poaceae</taxon>
        <taxon>BOP clade</taxon>
        <taxon>Pooideae</taxon>
        <taxon>Poodae</taxon>
        <taxon>Poeae</taxon>
        <taxon>Poeae Chloroplast Group 2 (Poeae type)</taxon>
        <taxon>Loliodinae</taxon>
        <taxon>Loliinae</taxon>
        <taxon>Lolium</taxon>
    </lineage>
</organism>
<dbReference type="Pfam" id="PF26133">
    <property type="entry name" value="DUF8039"/>
    <property type="match status" value="1"/>
</dbReference>
<evidence type="ECO:0000313" key="6">
    <source>
        <dbReference type="Proteomes" id="UP001231189"/>
    </source>
</evidence>
<feature type="transmembrane region" description="Helical" evidence="3">
    <location>
        <begin position="423"/>
        <end position="443"/>
    </location>
</feature>
<evidence type="ECO:0000256" key="3">
    <source>
        <dbReference type="SAM" id="Phobius"/>
    </source>
</evidence>
<dbReference type="InterPro" id="IPR058352">
    <property type="entry name" value="DUF8039"/>
</dbReference>
<sequence length="445" mass="46004">MWRKLPVDYVTEKTDCELHMLIGTASVKVAVGYVYPSEDGAMHHHMPIPPGCVRVGVDEVVSGFEKVELDIPRGEDERTLGDVKHGFALWPKKYVVLLQRPPTPTHEQQMPSTPPGGSPGEQPSPHLPERDPSVSPPSRDPPRKTASVKRNVARPATFTVTNGCNYTVWPGILSNAGVPPPATTGFALSPAQSRAVAVADGWSGRIWGRTLCGLSVSGAFACATGDCGSGTVECSGRGAAPPATLAEFTLAGAAGENDFYDVSLVDGYNVPVLVAPAAAAAANGSSCQPTGCPADLNTSCPPELRVIAGAGAKATVACRSACEAFGTAEYCCSGAHGTPATCPPTAYSRFFKAACPLAYSYAYDDATSTFTCAGARDGGGYDVVFCPGGSSLNPGANPGAAAPPSTSTAYPPMVFSSADADPAMTRCAIILLLVAMTIFHAMWTQ</sequence>
<evidence type="ECO:0000256" key="1">
    <source>
        <dbReference type="ARBA" id="ARBA00022821"/>
    </source>
</evidence>
<dbReference type="GO" id="GO:0006952">
    <property type="term" value="P:defense response"/>
    <property type="evidence" value="ECO:0007669"/>
    <property type="project" value="UniProtKB-KW"/>
</dbReference>
<comment type="caution">
    <text evidence="5">The sequence shown here is derived from an EMBL/GenBank/DDBJ whole genome shotgun (WGS) entry which is preliminary data.</text>
</comment>
<proteinExistence type="predicted"/>
<dbReference type="PROSITE" id="PS51367">
    <property type="entry name" value="THAUMATIN_2"/>
    <property type="match status" value="1"/>
</dbReference>
<keyword evidence="3" id="KW-0812">Transmembrane</keyword>
<reference evidence="5" key="1">
    <citation type="submission" date="2023-07" db="EMBL/GenBank/DDBJ databases">
        <title>A chromosome-level genome assembly of Lolium multiflorum.</title>
        <authorList>
            <person name="Chen Y."/>
            <person name="Copetti D."/>
            <person name="Kolliker R."/>
            <person name="Studer B."/>
        </authorList>
    </citation>
    <scope>NUCLEOTIDE SEQUENCE</scope>
    <source>
        <strain evidence="5">02402/16</strain>
        <tissue evidence="5">Leaf</tissue>
    </source>
</reference>
<dbReference type="SMART" id="SM00205">
    <property type="entry name" value="THN"/>
    <property type="match status" value="1"/>
</dbReference>
<dbReference type="SUPFAM" id="SSF49870">
    <property type="entry name" value="Osmotin, thaumatin-like protein"/>
    <property type="match status" value="1"/>
</dbReference>
<dbReference type="PRINTS" id="PR00347">
    <property type="entry name" value="THAUMATIN"/>
</dbReference>
<dbReference type="PANTHER" id="PTHR31048">
    <property type="entry name" value="OS03G0233200 PROTEIN"/>
    <property type="match status" value="1"/>
</dbReference>
<dbReference type="InterPro" id="IPR017949">
    <property type="entry name" value="Thaumatin_CS"/>
</dbReference>
<evidence type="ECO:0000256" key="2">
    <source>
        <dbReference type="SAM" id="MobiDB-lite"/>
    </source>
</evidence>
<keyword evidence="3" id="KW-1133">Transmembrane helix</keyword>
<keyword evidence="6" id="KW-1185">Reference proteome</keyword>
<gene>
    <name evidence="5" type="ORF">QYE76_036797</name>
</gene>
<dbReference type="FunFam" id="2.60.110.10:FF:000001">
    <property type="entry name" value="THAUMATIN-LIKE PROTEIN 1"/>
    <property type="match status" value="1"/>
</dbReference>
<dbReference type="Gene3D" id="2.60.110.10">
    <property type="entry name" value="Thaumatin"/>
    <property type="match status" value="1"/>
</dbReference>
<keyword evidence="3" id="KW-0472">Membrane</keyword>
<feature type="region of interest" description="Disordered" evidence="2">
    <location>
        <begin position="103"/>
        <end position="152"/>
    </location>
</feature>
<name>A0AAD8R540_LOLMU</name>
<accession>A0AAD8R540</accession>
<dbReference type="InterPro" id="IPR037176">
    <property type="entry name" value="Osmotin/thaumatin-like_sf"/>
</dbReference>
<evidence type="ECO:0000259" key="4">
    <source>
        <dbReference type="Pfam" id="PF26133"/>
    </source>
</evidence>
<evidence type="ECO:0000313" key="5">
    <source>
        <dbReference type="EMBL" id="KAK1613124.1"/>
    </source>
</evidence>
<keyword evidence="1" id="KW-0611">Plant defense</keyword>
<dbReference type="EMBL" id="JAUUTY010000007">
    <property type="protein sequence ID" value="KAK1613124.1"/>
    <property type="molecule type" value="Genomic_DNA"/>
</dbReference>